<dbReference type="Gene3D" id="3.30.730.10">
    <property type="entry name" value="AP2/ERF domain"/>
    <property type="match status" value="1"/>
</dbReference>
<reference evidence="10" key="1">
    <citation type="submission" date="2025-08" db="UniProtKB">
        <authorList>
            <consortium name="RefSeq"/>
        </authorList>
    </citation>
    <scope>IDENTIFICATION</scope>
</reference>
<organism evidence="9 10">
    <name type="scientific">Elaeis guineensis var. tenera</name>
    <name type="common">Oil palm</name>
    <dbReference type="NCBI Taxonomy" id="51953"/>
    <lineage>
        <taxon>Eukaryota</taxon>
        <taxon>Viridiplantae</taxon>
        <taxon>Streptophyta</taxon>
        <taxon>Embryophyta</taxon>
        <taxon>Tracheophyta</taxon>
        <taxon>Spermatophyta</taxon>
        <taxon>Magnoliopsida</taxon>
        <taxon>Liliopsida</taxon>
        <taxon>Arecaceae</taxon>
        <taxon>Arecoideae</taxon>
        <taxon>Cocoseae</taxon>
        <taxon>Elaeidinae</taxon>
        <taxon>Elaeis</taxon>
    </lineage>
</organism>
<keyword evidence="2" id="KW-0805">Transcription regulation</keyword>
<keyword evidence="9" id="KW-1185">Reference proteome</keyword>
<dbReference type="SMART" id="SM00380">
    <property type="entry name" value="AP2"/>
    <property type="match status" value="1"/>
</dbReference>
<dbReference type="SUPFAM" id="SSF101936">
    <property type="entry name" value="DNA-binding pseudobarrel domain"/>
    <property type="match status" value="1"/>
</dbReference>
<dbReference type="InterPro" id="IPR003340">
    <property type="entry name" value="B3_DNA-bd"/>
</dbReference>
<evidence type="ECO:0000313" key="10">
    <source>
        <dbReference type="RefSeq" id="XP_029120157.1"/>
    </source>
</evidence>
<protein>
    <submittedName>
        <fullName evidence="10">AP2/ERF and B3 domain-containing transcription factor At1g51120</fullName>
    </submittedName>
</protein>
<dbReference type="RefSeq" id="XP_029120157.1">
    <property type="nucleotide sequence ID" value="XM_029264324.1"/>
</dbReference>
<dbReference type="Gene3D" id="2.40.330.10">
    <property type="entry name" value="DNA-binding pseudobarrel domain"/>
    <property type="match status" value="1"/>
</dbReference>
<comment type="subcellular location">
    <subcellularLocation>
        <location evidence="1">Nucleus</location>
    </subcellularLocation>
</comment>
<evidence type="ECO:0000256" key="3">
    <source>
        <dbReference type="ARBA" id="ARBA00023125"/>
    </source>
</evidence>
<dbReference type="InterPro" id="IPR044800">
    <property type="entry name" value="LEC2-like"/>
</dbReference>
<keyword evidence="3" id="KW-0238">DNA-binding</keyword>
<dbReference type="PROSITE" id="PS50863">
    <property type="entry name" value="B3"/>
    <property type="match status" value="1"/>
</dbReference>
<dbReference type="InterPro" id="IPR036955">
    <property type="entry name" value="AP2/ERF_dom_sf"/>
</dbReference>
<evidence type="ECO:0000256" key="5">
    <source>
        <dbReference type="ARBA" id="ARBA00023242"/>
    </source>
</evidence>
<dbReference type="GO" id="GO:0003677">
    <property type="term" value="F:DNA binding"/>
    <property type="evidence" value="ECO:0007669"/>
    <property type="project" value="UniProtKB-KW"/>
</dbReference>
<dbReference type="InterPro" id="IPR015300">
    <property type="entry name" value="DNA-bd_pseudobarrel_sf"/>
</dbReference>
<dbReference type="OrthoDB" id="2020802at2759"/>
<dbReference type="Pfam" id="PF02362">
    <property type="entry name" value="B3"/>
    <property type="match status" value="1"/>
</dbReference>
<evidence type="ECO:0000313" key="9">
    <source>
        <dbReference type="Proteomes" id="UP000504607"/>
    </source>
</evidence>
<dbReference type="InterPro" id="IPR016177">
    <property type="entry name" value="DNA-bd_dom_sf"/>
</dbReference>
<evidence type="ECO:0000259" key="8">
    <source>
        <dbReference type="PROSITE" id="PS51032"/>
    </source>
</evidence>
<dbReference type="GO" id="GO:0005634">
    <property type="term" value="C:nucleus"/>
    <property type="evidence" value="ECO:0007669"/>
    <property type="project" value="UniProtKB-SubCell"/>
</dbReference>
<evidence type="ECO:0000256" key="6">
    <source>
        <dbReference type="SAM" id="MobiDB-lite"/>
    </source>
</evidence>
<evidence type="ECO:0000256" key="1">
    <source>
        <dbReference type="ARBA" id="ARBA00004123"/>
    </source>
</evidence>
<dbReference type="SUPFAM" id="SSF54171">
    <property type="entry name" value="DNA-binding domain"/>
    <property type="match status" value="1"/>
</dbReference>
<dbReference type="CDD" id="cd10017">
    <property type="entry name" value="B3_DNA"/>
    <property type="match status" value="1"/>
</dbReference>
<dbReference type="PANTHER" id="PTHR31140:SF58">
    <property type="entry name" value="DNA-BINDING PROTEIN RAV1"/>
    <property type="match status" value="1"/>
</dbReference>
<name>A0A8N4EY05_ELAGV</name>
<evidence type="ECO:0000256" key="2">
    <source>
        <dbReference type="ARBA" id="ARBA00023015"/>
    </source>
</evidence>
<dbReference type="PROSITE" id="PS51032">
    <property type="entry name" value="AP2_ERF"/>
    <property type="match status" value="1"/>
</dbReference>
<gene>
    <name evidence="10" type="primary">LOC105044098</name>
</gene>
<dbReference type="FunFam" id="3.30.730.10:FF:000008">
    <property type="entry name" value="AP2 domain-containing protein RAP2.8"/>
    <property type="match status" value="1"/>
</dbReference>
<evidence type="ECO:0000259" key="7">
    <source>
        <dbReference type="PROSITE" id="PS50863"/>
    </source>
</evidence>
<feature type="domain" description="TF-B3" evidence="7">
    <location>
        <begin position="227"/>
        <end position="331"/>
    </location>
</feature>
<evidence type="ECO:0000256" key="4">
    <source>
        <dbReference type="ARBA" id="ARBA00023163"/>
    </source>
</evidence>
<dbReference type="SMART" id="SM01019">
    <property type="entry name" value="B3"/>
    <property type="match status" value="1"/>
</dbReference>
<keyword evidence="4" id="KW-0804">Transcription</keyword>
<sequence length="392" mass="43531">MPSQLTTAPSSLLFPRFPSKEEDCQGFPLFSVASSASMFQSKDDDVSMVDASSVAEVGNMAGGMLSMATTAAAAREGEGSTSTGGGDPSIMQRPSSSMRYKGVVLQQNGHWGAQIYAHHHRIWLGTFKSELAAAVAYDSAAIKLHRGDSHRNLPRNEITIHEARFQEQFSTDSILEMIKNGSYESRFAEYLQVIQSSLAAPSRVSSRSGFGGGGGGGDGGTICCEMFTKELTPSDVGKLNRLVIPKKHATRSFPKVTPESNDELLLEFRDPESRLWVFRYCYWKSSQSYVFTKGWNKFVKEKRLQAKDSVAFYHCEERKSPWRAYCMIKAVPFQQEQGQENGNVMIGLGLSYKREMDEEEEEEVISEPMALSGVTEGEQEKKRVKIFGVWVS</sequence>
<dbReference type="InterPro" id="IPR001471">
    <property type="entry name" value="AP2/ERF_dom"/>
</dbReference>
<dbReference type="GO" id="GO:0003700">
    <property type="term" value="F:DNA-binding transcription factor activity"/>
    <property type="evidence" value="ECO:0007669"/>
    <property type="project" value="InterPro"/>
</dbReference>
<keyword evidence="5" id="KW-0539">Nucleus</keyword>
<feature type="region of interest" description="Disordered" evidence="6">
    <location>
        <begin position="72"/>
        <end position="93"/>
    </location>
</feature>
<dbReference type="AlphaFoldDB" id="A0A8N4EY05"/>
<proteinExistence type="predicted"/>
<accession>A0A8N4EY05</accession>
<dbReference type="Proteomes" id="UP000504607">
    <property type="component" value="Chromosome 4"/>
</dbReference>
<feature type="domain" description="AP2/ERF" evidence="8">
    <location>
        <begin position="99"/>
        <end position="154"/>
    </location>
</feature>
<dbReference type="PANTHER" id="PTHR31140">
    <property type="entry name" value="B3 DOMAIN-CONTAINING TRANSCRIPTION FACTOR ABI3"/>
    <property type="match status" value="1"/>
</dbReference>